<dbReference type="GO" id="GO:0046872">
    <property type="term" value="F:metal ion binding"/>
    <property type="evidence" value="ECO:0007669"/>
    <property type="project" value="UniProtKB-KW"/>
</dbReference>
<comment type="caution">
    <text evidence="6">The sequence shown here is derived from an EMBL/GenBank/DDBJ whole genome shotgun (WGS) entry which is preliminary data.</text>
</comment>
<feature type="binding site" evidence="4">
    <location>
        <position position="217"/>
    </location>
    <ligand>
        <name>a divalent metal cation</name>
        <dbReference type="ChEBI" id="CHEBI:60240"/>
    </ligand>
</feature>
<dbReference type="PANTHER" id="PTHR47572">
    <property type="entry name" value="LIPOPROTEIN-RELATED"/>
    <property type="match status" value="1"/>
</dbReference>
<dbReference type="InterPro" id="IPR005511">
    <property type="entry name" value="SMP-30"/>
</dbReference>
<dbReference type="PRINTS" id="PR01790">
    <property type="entry name" value="SMP30FAMILY"/>
</dbReference>
<feature type="active site" description="Proton donor/acceptor" evidence="3">
    <location>
        <position position="217"/>
    </location>
</feature>
<keyword evidence="2" id="KW-0378">Hydrolase</keyword>
<dbReference type="Gene3D" id="2.120.10.30">
    <property type="entry name" value="TolB, C-terminal domain"/>
    <property type="match status" value="1"/>
</dbReference>
<dbReference type="InterPro" id="IPR013658">
    <property type="entry name" value="SGL"/>
</dbReference>
<name>A0A559JRF3_9BACL</name>
<evidence type="ECO:0000256" key="4">
    <source>
        <dbReference type="PIRSR" id="PIRSR605511-2"/>
    </source>
</evidence>
<evidence type="ECO:0000313" key="7">
    <source>
        <dbReference type="Proteomes" id="UP000317036"/>
    </source>
</evidence>
<keyword evidence="4" id="KW-0479">Metal-binding</keyword>
<feature type="binding site" evidence="4">
    <location>
        <position position="166"/>
    </location>
    <ligand>
        <name>a divalent metal cation</name>
        <dbReference type="ChEBI" id="CHEBI:60240"/>
    </ligand>
</feature>
<keyword evidence="4" id="KW-0862">Zinc</keyword>
<evidence type="ECO:0000256" key="2">
    <source>
        <dbReference type="ARBA" id="ARBA00022801"/>
    </source>
</evidence>
<evidence type="ECO:0000259" key="5">
    <source>
        <dbReference type="Pfam" id="PF08450"/>
    </source>
</evidence>
<accession>A0A559JRF3</accession>
<comment type="similarity">
    <text evidence="1">Belongs to the SMP-30/CGR1 family.</text>
</comment>
<reference evidence="6 7" key="1">
    <citation type="submission" date="2019-07" db="EMBL/GenBank/DDBJ databases">
        <authorList>
            <person name="Kim J."/>
        </authorList>
    </citation>
    <scope>NUCLEOTIDE SEQUENCE [LARGE SCALE GENOMIC DNA]</scope>
    <source>
        <strain evidence="6 7">JC52</strain>
    </source>
</reference>
<dbReference type="AlphaFoldDB" id="A0A559JRF3"/>
<dbReference type="PANTHER" id="PTHR47572:SF4">
    <property type="entry name" value="LACTONASE DRP35"/>
    <property type="match status" value="1"/>
</dbReference>
<sequence length="290" mass="32308">MKLLIPEGAELEKIASGFRFIEGPVWDDANKFLYFTDIPQNIVYRWSRPEGVSVFRTPSRHANGLTLDGQRRLLACEHGSRTVTRTEQDGTITELALQYDGKRLNSPNDIVVKSDGTLYFTDPPYGLKSVYGNQPEDKELSFQGVYRLDPETAELRLLIDDFDKPNGLAFSPDEQILYVDDSARDHVRAFDVTPTGGLINGRVFAELDPEAGKGVPDGMKVDAAGRLYVAGRGGIWIFSSSGQKIGIIKIPEITANLAWAEDYSHLYITASTSLYRIRLNTRGIPVKHIN</sequence>
<gene>
    <name evidence="6" type="ORF">FPZ49_31695</name>
</gene>
<evidence type="ECO:0000256" key="1">
    <source>
        <dbReference type="ARBA" id="ARBA00008853"/>
    </source>
</evidence>
<keyword evidence="7" id="KW-1185">Reference proteome</keyword>
<feature type="domain" description="SMP-30/Gluconolactonase/LRE-like region" evidence="5">
    <location>
        <begin position="22"/>
        <end position="271"/>
    </location>
</feature>
<protein>
    <submittedName>
        <fullName evidence="6">SMP-30/gluconolactonase/LRE family protein</fullName>
    </submittedName>
</protein>
<evidence type="ECO:0000313" key="6">
    <source>
        <dbReference type="EMBL" id="TVY02437.1"/>
    </source>
</evidence>
<dbReference type="GO" id="GO:0016787">
    <property type="term" value="F:hydrolase activity"/>
    <property type="evidence" value="ECO:0007669"/>
    <property type="project" value="UniProtKB-KW"/>
</dbReference>
<proteinExistence type="inferred from homology"/>
<dbReference type="Pfam" id="PF08450">
    <property type="entry name" value="SGL"/>
    <property type="match status" value="1"/>
</dbReference>
<feature type="binding site" evidence="4">
    <location>
        <position position="22"/>
    </location>
    <ligand>
        <name>a divalent metal cation</name>
        <dbReference type="ChEBI" id="CHEBI:60240"/>
    </ligand>
</feature>
<comment type="cofactor">
    <cofactor evidence="4">
        <name>Zn(2+)</name>
        <dbReference type="ChEBI" id="CHEBI:29105"/>
    </cofactor>
    <text evidence="4">Binds 1 divalent metal cation per subunit.</text>
</comment>
<dbReference type="Proteomes" id="UP000317036">
    <property type="component" value="Unassembled WGS sequence"/>
</dbReference>
<dbReference type="InterPro" id="IPR051262">
    <property type="entry name" value="SMP-30/CGR1_Lactonase"/>
</dbReference>
<dbReference type="OrthoDB" id="2633250at2"/>
<dbReference type="SUPFAM" id="SSF63829">
    <property type="entry name" value="Calcium-dependent phosphotriesterase"/>
    <property type="match status" value="1"/>
</dbReference>
<dbReference type="InterPro" id="IPR011042">
    <property type="entry name" value="6-blade_b-propeller_TolB-like"/>
</dbReference>
<feature type="binding site" evidence="4">
    <location>
        <position position="108"/>
    </location>
    <ligand>
        <name>substrate</name>
    </ligand>
</feature>
<evidence type="ECO:0000256" key="3">
    <source>
        <dbReference type="PIRSR" id="PIRSR605511-1"/>
    </source>
</evidence>
<organism evidence="6 7">
    <name type="scientific">Paenibacillus cremeus</name>
    <dbReference type="NCBI Taxonomy" id="2163881"/>
    <lineage>
        <taxon>Bacteria</taxon>
        <taxon>Bacillati</taxon>
        <taxon>Bacillota</taxon>
        <taxon>Bacilli</taxon>
        <taxon>Bacillales</taxon>
        <taxon>Paenibacillaceae</taxon>
        <taxon>Paenibacillus</taxon>
    </lineage>
</organism>
<dbReference type="EMBL" id="VNJI01000065">
    <property type="protein sequence ID" value="TVY02437.1"/>
    <property type="molecule type" value="Genomic_DNA"/>
</dbReference>